<dbReference type="Proteomes" id="UP000034954">
    <property type="component" value="Unassembled WGS sequence"/>
</dbReference>
<dbReference type="GO" id="GO:0009094">
    <property type="term" value="P:L-phenylalanine biosynthetic process"/>
    <property type="evidence" value="ECO:0007669"/>
    <property type="project" value="UniProtKB-UniPathway"/>
</dbReference>
<dbReference type="Gene3D" id="3.40.190.10">
    <property type="entry name" value="Periplasmic binding protein-like II"/>
    <property type="match status" value="1"/>
</dbReference>
<dbReference type="GO" id="GO:0004664">
    <property type="term" value="F:prephenate dehydratase activity"/>
    <property type="evidence" value="ECO:0007669"/>
    <property type="project" value="InterPro"/>
</dbReference>
<reference evidence="2 3" key="1">
    <citation type="journal article" date="2013" name="BMC Microbiol.">
        <title>Identification of the type II cytochrome c maturation pathway in anammox bacteria by comparative genomics.</title>
        <authorList>
            <person name="Ferousi C."/>
            <person name="Speth D.R."/>
            <person name="Reimann J."/>
            <person name="Op den Camp H.J."/>
            <person name="Allen J.W."/>
            <person name="Keltjens J.T."/>
            <person name="Jetten M.S."/>
        </authorList>
    </citation>
    <scope>NUCLEOTIDE SEQUENCE [LARGE SCALE GENOMIC DNA]</scope>
    <source>
        <strain evidence="2">RU1</strain>
    </source>
</reference>
<sequence>MERKFDQNIHKVGTLGPQGTSSEQAAIHFVQKTLRGKGTIVLKDTFEEVFTDLTEGTVDYAIVPVAYPGINQFYMTQYIEDILSYRFDTPVYELVTNKNDIVKTNQVTVALHPATKPLIPFLCEDYLAVSLVTATSTAVAAKLAKDCKVDLAITNEESRKRHQLTVLKPWGRIGMSWIVFGNKNFI</sequence>
<dbReference type="AlphaFoldDB" id="A0A0M2UTC2"/>
<feature type="domain" description="Prephenate dehydratase" evidence="1">
    <location>
        <begin position="12"/>
        <end position="65"/>
    </location>
</feature>
<gene>
    <name evidence="2" type="ORF">BROFUL_02201</name>
</gene>
<dbReference type="SUPFAM" id="SSF53850">
    <property type="entry name" value="Periplasmic binding protein-like II"/>
    <property type="match status" value="1"/>
</dbReference>
<accession>A0A0M2UTC2</accession>
<comment type="caution">
    <text evidence="2">The sequence shown here is derived from an EMBL/GenBank/DDBJ whole genome shotgun (WGS) entry which is preliminary data.</text>
</comment>
<proteinExistence type="predicted"/>
<dbReference type="InterPro" id="IPR001086">
    <property type="entry name" value="Preph_deHydtase"/>
</dbReference>
<dbReference type="EMBL" id="LAQJ01000220">
    <property type="protein sequence ID" value="KKO19087.1"/>
    <property type="molecule type" value="Genomic_DNA"/>
</dbReference>
<evidence type="ECO:0000259" key="1">
    <source>
        <dbReference type="Pfam" id="PF00800"/>
    </source>
</evidence>
<evidence type="ECO:0000313" key="3">
    <source>
        <dbReference type="Proteomes" id="UP000034954"/>
    </source>
</evidence>
<dbReference type="UniPathway" id="UPA00121">
    <property type="reaction ID" value="UER00345"/>
</dbReference>
<evidence type="ECO:0000313" key="2">
    <source>
        <dbReference type="EMBL" id="KKO19087.1"/>
    </source>
</evidence>
<protein>
    <submittedName>
        <fullName evidence="2">Prephenate dehydratase</fullName>
    </submittedName>
</protein>
<organism evidence="2 3">
    <name type="scientific">Candidatus Brocadia fulgida</name>
    <dbReference type="NCBI Taxonomy" id="380242"/>
    <lineage>
        <taxon>Bacteria</taxon>
        <taxon>Pseudomonadati</taxon>
        <taxon>Planctomycetota</taxon>
        <taxon>Candidatus Brocadiia</taxon>
        <taxon>Candidatus Brocadiales</taxon>
        <taxon>Candidatus Brocadiaceae</taxon>
        <taxon>Candidatus Brocadia</taxon>
    </lineage>
</organism>
<name>A0A0M2UTC2_9BACT</name>
<keyword evidence="3" id="KW-1185">Reference proteome</keyword>
<dbReference type="Pfam" id="PF00800">
    <property type="entry name" value="PDT"/>
    <property type="match status" value="1"/>
</dbReference>